<name>A0A0H3K9A3_SYNP6</name>
<evidence type="ECO:0000259" key="3">
    <source>
        <dbReference type="PROSITE" id="PS51387"/>
    </source>
</evidence>
<proteinExistence type="predicted"/>
<dbReference type="InterPro" id="IPR016164">
    <property type="entry name" value="FAD-linked_Oxase-like_C"/>
</dbReference>
<accession>A0A0H3K9A3</accession>
<dbReference type="Proteomes" id="UP000001175">
    <property type="component" value="Chromosome"/>
</dbReference>
<dbReference type="EMBL" id="AP008231">
    <property type="protein sequence ID" value="BAD80563.1"/>
    <property type="molecule type" value="Genomic_DNA"/>
</dbReference>
<dbReference type="SUPFAM" id="SSF56176">
    <property type="entry name" value="FAD-binding/transporter-associated domain-like"/>
    <property type="match status" value="1"/>
</dbReference>
<dbReference type="InterPro" id="IPR016169">
    <property type="entry name" value="FAD-bd_PCMH_sub2"/>
</dbReference>
<evidence type="ECO:0000256" key="2">
    <source>
        <dbReference type="ARBA" id="ARBA00022827"/>
    </source>
</evidence>
<dbReference type="InterPro" id="IPR016166">
    <property type="entry name" value="FAD-bd_PCMH"/>
</dbReference>
<keyword evidence="2" id="KW-0274">FAD</keyword>
<dbReference type="PANTHER" id="PTHR11748">
    <property type="entry name" value="D-LACTATE DEHYDROGENASE"/>
    <property type="match status" value="1"/>
</dbReference>
<dbReference type="GO" id="GO:0071949">
    <property type="term" value="F:FAD binding"/>
    <property type="evidence" value="ECO:0007669"/>
    <property type="project" value="InterPro"/>
</dbReference>
<keyword evidence="1" id="KW-0285">Flavoprotein</keyword>
<evidence type="ECO:0000313" key="4">
    <source>
        <dbReference type="EMBL" id="BAD80563.1"/>
    </source>
</evidence>
<dbReference type="AlphaFoldDB" id="A0A0H3K9A3"/>
<organism evidence="4 5">
    <name type="scientific">Synechococcus sp. (strain ATCC 27144 / PCC 6301 / SAUG 1402/1)</name>
    <name type="common">Anacystis nidulans</name>
    <dbReference type="NCBI Taxonomy" id="269084"/>
    <lineage>
        <taxon>Bacteria</taxon>
        <taxon>Bacillati</taxon>
        <taxon>Cyanobacteriota</taxon>
        <taxon>Cyanophyceae</taxon>
        <taxon>Synechococcales</taxon>
        <taxon>Synechococcaceae</taxon>
        <taxon>Synechococcus</taxon>
    </lineage>
</organism>
<dbReference type="InterPro" id="IPR006094">
    <property type="entry name" value="Oxid_FAD_bind_N"/>
</dbReference>
<dbReference type="Pfam" id="PF01565">
    <property type="entry name" value="FAD_binding_4"/>
    <property type="match status" value="1"/>
</dbReference>
<reference evidence="4 5" key="1">
    <citation type="journal article" date="2007" name="Photosyn. Res.">
        <title>Complete nucleotide sequence of the freshwater unicellular cyanobacterium Synechococcus elongatus PCC 6301 chromosome: gene content and organization.</title>
        <authorList>
            <person name="Sugita C."/>
            <person name="Ogata K."/>
            <person name="Shikata M."/>
            <person name="Jikuya H."/>
            <person name="Takano J."/>
            <person name="Furumichi M."/>
            <person name="Kanehisa M."/>
            <person name="Omata T."/>
            <person name="Sugiura M."/>
            <person name="Sugita M."/>
        </authorList>
    </citation>
    <scope>NUCLEOTIDE SEQUENCE [LARGE SCALE GENOMIC DNA]</scope>
    <source>
        <strain evidence="5">ATCC 27144 / PCC 6301 / SAUG 1402/1</strain>
    </source>
</reference>
<dbReference type="PROSITE" id="PS51387">
    <property type="entry name" value="FAD_PCMH"/>
    <property type="match status" value="1"/>
</dbReference>
<dbReference type="SUPFAM" id="SSF55103">
    <property type="entry name" value="FAD-linked oxidases, C-terminal domain"/>
    <property type="match status" value="1"/>
</dbReference>
<dbReference type="Gene3D" id="3.30.465.10">
    <property type="match status" value="1"/>
</dbReference>
<dbReference type="KEGG" id="syc:syc2373_d"/>
<sequence>MLKRLVWSTFFMPAAATLADWKAASVPDFLAERSRQELARLGNPGWWGPPDLEALAELMQLAAAEGWRILPAGRGTRLDWGGLGHPVDAVISTAACDRLIEHAAADLTVTVEAGMTLGQLQTILAETGQWLPFDPIAGESSSLGALVSTGMSGSLRHRYGSLRDFLIGITFLRHDGQWAKGGGRVVKNVAGYDMMKLLHGAWGSLGLIGKLTFRTYPLPNAWGTIACQGDREAILQLRSQLVRSDLTPVAFDLLSPAAAAELELRSQWTVLLRFGSVAASVQEQQQVVELQATRLGLAAMTVAEPVWGQLNQSFEPRSRSATLIKFALLPSQLPCLLAELEAIAPTALGRVHAASGAGWLVWPEAEPTVETLLRLRRHCEVAEGFLSVPAASVSLKQQLDIWGYPGQGLAVMRAIKRQFDPQSRLAPGRFLAGLEE</sequence>
<feature type="domain" description="FAD-binding PCMH-type" evidence="3">
    <location>
        <begin position="39"/>
        <end position="218"/>
    </location>
</feature>
<dbReference type="InterPro" id="IPR036318">
    <property type="entry name" value="FAD-bd_PCMH-like_sf"/>
</dbReference>
<gene>
    <name evidence="4" type="primary">glcE</name>
    <name evidence="4" type="ordered locus">syc2373_d</name>
</gene>
<dbReference type="eggNOG" id="COG0277">
    <property type="taxonomic scope" value="Bacteria"/>
</dbReference>
<dbReference type="PANTHER" id="PTHR11748:SF103">
    <property type="entry name" value="GLYCOLATE OXIDASE SUBUNIT GLCE"/>
    <property type="match status" value="1"/>
</dbReference>
<evidence type="ECO:0000256" key="1">
    <source>
        <dbReference type="ARBA" id="ARBA00022630"/>
    </source>
</evidence>
<evidence type="ECO:0000313" key="5">
    <source>
        <dbReference type="Proteomes" id="UP000001175"/>
    </source>
</evidence>
<protein>
    <submittedName>
        <fullName evidence="4">Glycolate oxidase subunit GlcE</fullName>
    </submittedName>
</protein>
<dbReference type="GO" id="GO:0003824">
    <property type="term" value="F:catalytic activity"/>
    <property type="evidence" value="ECO:0007669"/>
    <property type="project" value="InterPro"/>
</dbReference>